<sequence length="749" mass="82610">MAAPGSSASIKRMFAVSEGAKLHIAMAIFQFGYAGNHVIMRAALNMGVSKLVFPIYRNIIALVLLVPFAYFIERKDRPTLTLSHLMQFFLLGFLGITLNQGFNLFGLDNTSPSFASATENAVPAVTFILAALIRLEQVHLNRRDGRAKVLGTLTSFIGASVITLYEGPTVYSPNPPSDQSDLMFALGDAKEKNWTLGCICCFGHCLCWASWIVLQAAVLKNYPARFSVYSFTCFFSILQFLAIAGYFERDSQAWHVHSVGELFTIFYAGLVVSGIGFAIQIWVIQGGGPVFVSGYLPLQTMLVAVMASIALSEEFYLGGMIGAMLIIAGLYLVVWGKSEETKLATAKDAIMLSSDNSQAGFPGKSSLRWKAKNSSDQEYNDNDKSKPGLVLSWSNELAMEENVGKGNEMKIMFDDEDYGESKQQLQKIDPRKARFPHCIVWTPLPVISWLIPFIGHVGICREDGVILDFAGPNFVCVDNFTFGAVARYIQINKDKDCSMSLLPTVFNNGDQYEDEPGTDALTWDDAIRKGTQEFQHHSYSLFTCNCHSFVANNLNRLGFHSGGWNVVNLATLIFLKGRWVSTGAMVRSYLPFVVVCGFGLIFGGMTFLTFLAFFTFLLVGWFLLVREMAAEDGQVIGCHTVEAWDEQLQRGNESKKLVVIDFAASWCGPCRVIAPFLAELARKLPDVIFLKVDVDELKTVAQDWAVEAMPTFMFLKEGKIVDKVVGARKDELQQAIAKHAAPAAATASA</sequence>
<evidence type="ECO:0000313" key="2">
    <source>
        <dbReference type="Proteomes" id="UP000309997"/>
    </source>
</evidence>
<organism evidence="1 2">
    <name type="scientific">Populus alba</name>
    <name type="common">White poplar</name>
    <dbReference type="NCBI Taxonomy" id="43335"/>
    <lineage>
        <taxon>Eukaryota</taxon>
        <taxon>Viridiplantae</taxon>
        <taxon>Streptophyta</taxon>
        <taxon>Embryophyta</taxon>
        <taxon>Tracheophyta</taxon>
        <taxon>Spermatophyta</taxon>
        <taxon>Magnoliopsida</taxon>
        <taxon>eudicotyledons</taxon>
        <taxon>Gunneridae</taxon>
        <taxon>Pentapetalae</taxon>
        <taxon>rosids</taxon>
        <taxon>fabids</taxon>
        <taxon>Malpighiales</taxon>
        <taxon>Salicaceae</taxon>
        <taxon>Saliceae</taxon>
        <taxon>Populus</taxon>
    </lineage>
</organism>
<gene>
    <name evidence="1" type="ORF">D5086_014561</name>
</gene>
<reference evidence="1 2" key="1">
    <citation type="journal article" date="2024" name="Plant Biotechnol. J.">
        <title>Genome and CRISPR/Cas9 system of a widespread forest tree (Populus alba) in the world.</title>
        <authorList>
            <person name="Liu Y.J."/>
            <person name="Jiang P.F."/>
            <person name="Han X.M."/>
            <person name="Li X.Y."/>
            <person name="Wang H.M."/>
            <person name="Wang Y.J."/>
            <person name="Wang X.X."/>
            <person name="Zeng Q.Y."/>
        </authorList>
    </citation>
    <scope>NUCLEOTIDE SEQUENCE [LARGE SCALE GENOMIC DNA]</scope>
    <source>
        <strain evidence="2">cv. PAL-ZL1</strain>
    </source>
</reference>
<dbReference type="Proteomes" id="UP000309997">
    <property type="component" value="Unassembled WGS sequence"/>
</dbReference>
<protein>
    <submittedName>
        <fullName evidence="1">Uncharacterized protein</fullName>
    </submittedName>
</protein>
<dbReference type="EMBL" id="RCHU02000007">
    <property type="protein sequence ID" value="KAL3583500.1"/>
    <property type="molecule type" value="Genomic_DNA"/>
</dbReference>
<comment type="caution">
    <text evidence="1">The sequence shown here is derived from an EMBL/GenBank/DDBJ whole genome shotgun (WGS) entry which is preliminary data.</text>
</comment>
<keyword evidence="2" id="KW-1185">Reference proteome</keyword>
<name>A0ACC4BYM7_POPAL</name>
<proteinExistence type="predicted"/>
<evidence type="ECO:0000313" key="1">
    <source>
        <dbReference type="EMBL" id="KAL3583500.1"/>
    </source>
</evidence>
<accession>A0ACC4BYM7</accession>